<feature type="transmembrane region" description="Helical" evidence="1">
    <location>
        <begin position="257"/>
        <end position="276"/>
    </location>
</feature>
<evidence type="ECO:0000259" key="2">
    <source>
        <dbReference type="Pfam" id="PF09972"/>
    </source>
</evidence>
<reference evidence="4 5" key="1">
    <citation type="journal article" date="2015" name="Genome Announc.">
        <title>Expanding the biotechnology potential of lactobacilli through comparative genomics of 213 strains and associated genera.</title>
        <authorList>
            <person name="Sun Z."/>
            <person name="Harris H.M."/>
            <person name="McCann A."/>
            <person name="Guo C."/>
            <person name="Argimon S."/>
            <person name="Zhang W."/>
            <person name="Yang X."/>
            <person name="Jeffery I.B."/>
            <person name="Cooney J.C."/>
            <person name="Kagawa T.F."/>
            <person name="Liu W."/>
            <person name="Song Y."/>
            <person name="Salvetti E."/>
            <person name="Wrobel A."/>
            <person name="Rasinkangas P."/>
            <person name="Parkhill J."/>
            <person name="Rea M.C."/>
            <person name="O'Sullivan O."/>
            <person name="Ritari J."/>
            <person name="Douillard F.P."/>
            <person name="Paul Ross R."/>
            <person name="Yang R."/>
            <person name="Briner A.E."/>
            <person name="Felis G.E."/>
            <person name="de Vos W.M."/>
            <person name="Barrangou R."/>
            <person name="Klaenhammer T.R."/>
            <person name="Caufield P.W."/>
            <person name="Cui Y."/>
            <person name="Zhang H."/>
            <person name="O'Toole P.W."/>
        </authorList>
    </citation>
    <scope>NUCLEOTIDE SEQUENCE [LARGE SCALE GENOMIC DNA]</scope>
    <source>
        <strain evidence="4 5">DSM 14500</strain>
    </source>
</reference>
<sequence length="602" mass="67845">MKKFWSILGIFFLILLIFQTPTIVKAADKAQVQNYQVEAQIQKNGDIELTQRVNYQFNTDLHGVYYNQDLTGIKGATQPEVSVDEGYRKLNLKQSQSGENNTFKVTKTKKKFSLKVYHNIDEDDNQTFIYKYRLLGAITNYRDTAEMNWQIIGNGWDNDLNNVKLTISLPQKKVPQLKAWTHGPMQGHTKVDRKNGRVILTVRRVPANTAVESHLIFPTSVTATNPNVVQKNAKTRIMQAEKQKVLAANRQRQHQDWIYLSLMVLGGLVIAILYLIRFREFQRNSGQKHKIPTPLYHVFDEPKFLPSFTKVILERLDKADSQSLMADLMNEVGQRHMKIDWIGSSYEITALTPPTNPFFQYLINDIGDGQTVSLKEIRRASQAADYSDEDNLNDHFDDWAESAASGRERYLDLSNMAIVFKFKVAAITTDVISFIMIVITMLFAKSLLLVAIIWITVAILAWVIWYLISKRVTPYTDLGEQEVNQIRAFRRMLEDIDDIKLAEVGDIILWEKFIPYAMVFGISDKVIKALRVNFTPEQLNDSFIIPYFIGANSFFNTTKGGFQTSFIGALSAGGSSSISGGSGGFSGGSSGGFGGGSGGGVF</sequence>
<feature type="domain" description="Predicted membrane protein YciQ-like C-terminal" evidence="3">
    <location>
        <begin position="297"/>
        <end position="530"/>
    </location>
</feature>
<dbReference type="RefSeq" id="WP_057888570.1">
    <property type="nucleotide sequence ID" value="NZ_AZEZ01000092.1"/>
</dbReference>
<proteinExistence type="predicted"/>
<evidence type="ECO:0000313" key="4">
    <source>
        <dbReference type="EMBL" id="KRL43215.1"/>
    </source>
</evidence>
<dbReference type="OrthoDB" id="2138002at2"/>
<feature type="domain" description="DUF2207" evidence="2">
    <location>
        <begin position="32"/>
        <end position="217"/>
    </location>
</feature>
<name>A0A0R1QEH6_9LACO</name>
<feature type="transmembrane region" description="Helical" evidence="1">
    <location>
        <begin position="449"/>
        <end position="468"/>
    </location>
</feature>
<evidence type="ECO:0000313" key="5">
    <source>
        <dbReference type="Proteomes" id="UP000050872"/>
    </source>
</evidence>
<dbReference type="AlphaFoldDB" id="A0A0R1QEH6"/>
<comment type="caution">
    <text evidence="4">The sequence shown here is derived from an EMBL/GenBank/DDBJ whole genome shotgun (WGS) entry which is preliminary data.</text>
</comment>
<gene>
    <name evidence="4" type="ORF">FD29_GL001192</name>
</gene>
<dbReference type="EMBL" id="AZEZ01000092">
    <property type="protein sequence ID" value="KRL43215.1"/>
    <property type="molecule type" value="Genomic_DNA"/>
</dbReference>
<protein>
    <submittedName>
        <fullName evidence="4">Integral membrane protein</fullName>
    </submittedName>
</protein>
<dbReference type="Pfam" id="PF09972">
    <property type="entry name" value="DUF2207"/>
    <property type="match status" value="1"/>
</dbReference>
<feature type="transmembrane region" description="Helical" evidence="1">
    <location>
        <begin position="424"/>
        <end position="443"/>
    </location>
</feature>
<dbReference type="STRING" id="1423770.FD29_GL001192"/>
<dbReference type="Proteomes" id="UP000050872">
    <property type="component" value="Unassembled WGS sequence"/>
</dbReference>
<keyword evidence="5" id="KW-1185">Reference proteome</keyword>
<evidence type="ECO:0000256" key="1">
    <source>
        <dbReference type="SAM" id="Phobius"/>
    </source>
</evidence>
<dbReference type="Pfam" id="PF20990">
    <property type="entry name" value="DUF2207_C"/>
    <property type="match status" value="1"/>
</dbReference>
<organism evidence="4 5">
    <name type="scientific">Companilactobacillus mindensis DSM 14500</name>
    <dbReference type="NCBI Taxonomy" id="1423770"/>
    <lineage>
        <taxon>Bacteria</taxon>
        <taxon>Bacillati</taxon>
        <taxon>Bacillota</taxon>
        <taxon>Bacilli</taxon>
        <taxon>Lactobacillales</taxon>
        <taxon>Lactobacillaceae</taxon>
        <taxon>Companilactobacillus</taxon>
    </lineage>
</organism>
<dbReference type="InterPro" id="IPR018702">
    <property type="entry name" value="DUF2207"/>
</dbReference>
<accession>A0A0R1QEH6</accession>
<keyword evidence="1" id="KW-0812">Transmembrane</keyword>
<keyword evidence="1" id="KW-0472">Membrane</keyword>
<dbReference type="PATRIC" id="fig|1423770.3.peg.1226"/>
<dbReference type="InterPro" id="IPR048389">
    <property type="entry name" value="YciQ-like_C"/>
</dbReference>
<keyword evidence="1" id="KW-1133">Transmembrane helix</keyword>
<evidence type="ECO:0000259" key="3">
    <source>
        <dbReference type="Pfam" id="PF20990"/>
    </source>
</evidence>